<feature type="region of interest" description="Disordered" evidence="1">
    <location>
        <begin position="147"/>
        <end position="178"/>
    </location>
</feature>
<organism evidence="2 3">
    <name type="scientific">Actinacidiphila oryziradicis</name>
    <dbReference type="NCBI Taxonomy" id="2571141"/>
    <lineage>
        <taxon>Bacteria</taxon>
        <taxon>Bacillati</taxon>
        <taxon>Actinomycetota</taxon>
        <taxon>Actinomycetes</taxon>
        <taxon>Kitasatosporales</taxon>
        <taxon>Streptomycetaceae</taxon>
        <taxon>Actinacidiphila</taxon>
    </lineage>
</organism>
<dbReference type="Gene3D" id="3.30.1330.30">
    <property type="match status" value="1"/>
</dbReference>
<dbReference type="OrthoDB" id="3449793at2"/>
<dbReference type="Proteomes" id="UP000305778">
    <property type="component" value="Unassembled WGS sequence"/>
</dbReference>
<evidence type="ECO:0000313" key="2">
    <source>
        <dbReference type="EMBL" id="TKA13051.1"/>
    </source>
</evidence>
<dbReference type="AlphaFoldDB" id="A0A4U0SWH4"/>
<evidence type="ECO:0000256" key="1">
    <source>
        <dbReference type="SAM" id="MobiDB-lite"/>
    </source>
</evidence>
<feature type="compositionally biased region" description="Basic and acidic residues" evidence="1">
    <location>
        <begin position="162"/>
        <end position="178"/>
    </location>
</feature>
<dbReference type="EMBL" id="SUMC01000002">
    <property type="protein sequence ID" value="TKA13051.1"/>
    <property type="molecule type" value="Genomic_DNA"/>
</dbReference>
<name>A0A4U0SWH4_9ACTN</name>
<sequence>MRITDLTSDTLAALRAPRPYPAVTVALPTHRRNPLSQEDPVRLRNLVTQAKQRLETDPAVTREARFEVSGQLDQAAAEVDFRHTLDGLLIFAAQGEHQVWDSPRSVPERIVFSDTYETRNLVAARKRAQPYWVLAVALDRTTLWSGTDDSVTEAPGQGFPMEPDRPDPDPENLERAGERLDPLRGETARRYFRQVDNALQQVLAEDPRPLYLVGLPQELSLLDDVGTAVKDATDRVHVGGLAHGPGSALAAELRPAFEAQVQRDLQRVAQRFEEARNRKTFTTGLDEVWQTVQEGRIDLLAVEDSFEVAACISGGHLIPVDSEAATGLVVREDTVDEIIERTLDFGGEVVFVPDGVLAAHDRIAAALRY</sequence>
<dbReference type="SUPFAM" id="SSF55315">
    <property type="entry name" value="L30e-like"/>
    <property type="match status" value="1"/>
</dbReference>
<dbReference type="InterPro" id="IPR041289">
    <property type="entry name" value="Bact_RF_family3"/>
</dbReference>
<protein>
    <submittedName>
        <fullName evidence="2">Chemotaxis protein</fullName>
    </submittedName>
</protein>
<dbReference type="RefSeq" id="WP_136721920.1">
    <property type="nucleotide sequence ID" value="NZ_SUMC01000002.1"/>
</dbReference>
<comment type="caution">
    <text evidence="2">The sequence shown here is derived from an EMBL/GenBank/DDBJ whole genome shotgun (WGS) entry which is preliminary data.</text>
</comment>
<proteinExistence type="predicted"/>
<dbReference type="InterPro" id="IPR029064">
    <property type="entry name" value="Ribosomal_eL30-like_sf"/>
</dbReference>
<reference evidence="2 3" key="1">
    <citation type="submission" date="2019-04" db="EMBL/GenBank/DDBJ databases">
        <title>Streptomyces oryziradicis sp. nov., a novel actinomycete isolated from rhizosphere soil of rice (Oryza sativa L.).</title>
        <authorList>
            <person name="Li C."/>
        </authorList>
    </citation>
    <scope>NUCLEOTIDE SEQUENCE [LARGE SCALE GENOMIC DNA]</scope>
    <source>
        <strain evidence="2 3">NEAU-C40</strain>
    </source>
</reference>
<dbReference type="Pfam" id="PF18845">
    <property type="entry name" value="baeRF_family3"/>
    <property type="match status" value="1"/>
</dbReference>
<evidence type="ECO:0000313" key="3">
    <source>
        <dbReference type="Proteomes" id="UP000305778"/>
    </source>
</evidence>
<keyword evidence="3" id="KW-1185">Reference proteome</keyword>
<gene>
    <name evidence="2" type="ORF">FCI23_03435</name>
</gene>
<accession>A0A4U0SWH4</accession>